<gene>
    <name evidence="3" type="ORF">AMQ84_03375</name>
</gene>
<dbReference type="InterPro" id="IPR022385">
    <property type="entry name" value="Rhs_assc_core"/>
</dbReference>
<dbReference type="PANTHER" id="PTHR32305:SF17">
    <property type="entry name" value="TRNA NUCLEASE WAPA"/>
    <property type="match status" value="1"/>
</dbReference>
<dbReference type="PROSITE" id="PS50817">
    <property type="entry name" value="INTEIN_N_TER"/>
    <property type="match status" value="1"/>
</dbReference>
<dbReference type="AlphaFoldDB" id="A0A132UAX1"/>
<dbReference type="NCBIfam" id="TIGR01643">
    <property type="entry name" value="YD_repeat_2x"/>
    <property type="match status" value="4"/>
</dbReference>
<dbReference type="InterPro" id="IPR036844">
    <property type="entry name" value="Hint_dom_sf"/>
</dbReference>
<proteinExistence type="predicted"/>
<dbReference type="NCBIfam" id="TIGR03696">
    <property type="entry name" value="Rhs_assc_core"/>
    <property type="match status" value="1"/>
</dbReference>
<feature type="domain" description="Hint" evidence="2">
    <location>
        <begin position="760"/>
        <end position="854"/>
    </location>
</feature>
<dbReference type="Gene3D" id="2.170.16.10">
    <property type="entry name" value="Hedgehog/Intein (Hint) domain"/>
    <property type="match status" value="1"/>
</dbReference>
<evidence type="ECO:0000256" key="1">
    <source>
        <dbReference type="ARBA" id="ARBA00022737"/>
    </source>
</evidence>
<accession>A0A132UAX1</accession>
<sequence length="879" mass="98180">MYSIDPAGNILTVSYDAWGRQNRATNANGDLSVSDYSFKARTNTSYIQDKNTGEKLNYVQQAYDAWGNKISASTYKDWPTNHQQITESYRYDIAGNITGYTDPNHNVNEDGVTTTYAYDALGRLSAVKDALNQTTNYSYDGNGQVSKVTIQAKNGSPQTLNTKTYNELGLLKVKQDGASQNESYTYNSAGQLAAKTDRNGSTFGYTYDESGQLKKSTISGMINNVAQTQETNVIFGKDHPRNQVIQTLTNNVVTATQTQVMDSLGQVRSTSSVAGNHSAYIGNQRDVLGRMTQINDNYMGFYTNYQYNKQRLDKVQTNGSSTVTGAASANVQYSYFANDLVKSITYPTLTDGSILKTEYTYNKALGWTESIWNTKGSAVLSGYSYGYDNNGNRVSVREVRKGSSTAQTTSYGYDALNRLVSITRPDGGKTTYTYDVRGNRQTLSDTSNVSLDPVDTSYTYDLQNTLTSVTKGGSTTSFKYYADGLRFMKTNGSTQTQVNYNLNGEVISQEKIVSGVFVDQANFVRGDRVLVKKDKKASKDYYYLYNGHGDVVQIVDTNGAVINNYTYDEWGNITSEVEGTSNSFKYSGEVYDPEIGLYYLRARYYDPSMGRFLNEDTVEGQIDNPLTQNLYTYVHNNPLRYADPSGHFAKDTYDVQELKQLLSEASSISKDSKYFNAYKTKILERYGFDSIMDENRYNYLYGLLTGTSAYENSAGRSDWASDQLVNAYYESQEAAYVMMYAAGMAGGLSGRAGGSKKFGCNCFTAGTKILTDEGEKNIEDIEVGDKVLSKDETTGEVAYQEVTYTFNHETDAIYNIHVGGQTIESTFNHPFYVKDKGWTYVKDLKVGDLLVPHQTTLILFCSRRIMALRLFLFRQRRYA</sequence>
<keyword evidence="1" id="KW-0677">Repeat</keyword>
<dbReference type="PANTHER" id="PTHR32305">
    <property type="match status" value="1"/>
</dbReference>
<keyword evidence="4" id="KW-1185">Reference proteome</keyword>
<organism evidence="3 4">
    <name type="scientific">Paenibacillus riograndensis</name>
    <dbReference type="NCBI Taxonomy" id="483937"/>
    <lineage>
        <taxon>Bacteria</taxon>
        <taxon>Bacillati</taxon>
        <taxon>Bacillota</taxon>
        <taxon>Bacilli</taxon>
        <taxon>Bacillales</taxon>
        <taxon>Paenibacillaceae</taxon>
        <taxon>Paenibacillus</taxon>
        <taxon>Paenibacillus sonchi group</taxon>
    </lineage>
</organism>
<dbReference type="Pfam" id="PF25023">
    <property type="entry name" value="TEN_YD-shell"/>
    <property type="match status" value="2"/>
</dbReference>
<comment type="caution">
    <text evidence="3">The sequence shown here is derived from an EMBL/GenBank/DDBJ whole genome shotgun (WGS) entry which is preliminary data.</text>
</comment>
<evidence type="ECO:0000313" key="3">
    <source>
        <dbReference type="EMBL" id="KWX80493.1"/>
    </source>
</evidence>
<dbReference type="GO" id="GO:0016539">
    <property type="term" value="P:intein-mediated protein splicing"/>
    <property type="evidence" value="ECO:0007669"/>
    <property type="project" value="InterPro"/>
</dbReference>
<dbReference type="InterPro" id="IPR003587">
    <property type="entry name" value="Hint_dom_N"/>
</dbReference>
<dbReference type="Pfam" id="PF05593">
    <property type="entry name" value="RHS_repeat"/>
    <property type="match status" value="1"/>
</dbReference>
<dbReference type="PATRIC" id="fig|483937.3.peg.5378"/>
<dbReference type="Pfam" id="PF07591">
    <property type="entry name" value="PT-HINT"/>
    <property type="match status" value="1"/>
</dbReference>
<dbReference type="InterPro" id="IPR006530">
    <property type="entry name" value="YD"/>
</dbReference>
<name>A0A132UAX1_9BACL</name>
<dbReference type="Proteomes" id="UP000070475">
    <property type="component" value="Unassembled WGS sequence"/>
</dbReference>
<dbReference type="RefSeq" id="WP_060819783.1">
    <property type="nucleotide sequence ID" value="NZ_LIRB01000099.1"/>
</dbReference>
<dbReference type="Gene3D" id="3.90.930.1">
    <property type="match status" value="1"/>
</dbReference>
<dbReference type="SUPFAM" id="SSF51294">
    <property type="entry name" value="Hedgehog/intein (Hint) domain"/>
    <property type="match status" value="1"/>
</dbReference>
<dbReference type="InterPro" id="IPR050708">
    <property type="entry name" value="T6SS_VgrG/RHS"/>
</dbReference>
<dbReference type="InterPro" id="IPR006141">
    <property type="entry name" value="Intein_N"/>
</dbReference>
<protein>
    <recommendedName>
        <fullName evidence="2">Hint domain-containing protein</fullName>
    </recommendedName>
</protein>
<dbReference type="Gene3D" id="2.180.10.10">
    <property type="entry name" value="RHS repeat-associated core"/>
    <property type="match status" value="2"/>
</dbReference>
<dbReference type="EMBL" id="LIRB01000099">
    <property type="protein sequence ID" value="KWX80493.1"/>
    <property type="molecule type" value="Genomic_DNA"/>
</dbReference>
<dbReference type="CDD" id="cd00081">
    <property type="entry name" value="Hint"/>
    <property type="match status" value="1"/>
</dbReference>
<evidence type="ECO:0000259" key="2">
    <source>
        <dbReference type="SMART" id="SM00306"/>
    </source>
</evidence>
<dbReference type="InterPro" id="IPR056823">
    <property type="entry name" value="TEN-like_YD-shell"/>
</dbReference>
<reference evidence="3 4" key="1">
    <citation type="submission" date="2015-08" db="EMBL/GenBank/DDBJ databases">
        <title>Genomes of Paenibacillus riograndensis.</title>
        <authorList>
            <person name="Sant'Anna F.H."/>
            <person name="Souza R."/>
            <person name="Ambrosini A."/>
            <person name="Bach E."/>
            <person name="Fernandes G."/>
            <person name="Balsanelli E."/>
            <person name="Baura V.A."/>
            <person name="Pedrosa F.O."/>
            <person name="Souza E.M."/>
            <person name="Passaglia L."/>
        </authorList>
    </citation>
    <scope>NUCLEOTIDE SEQUENCE [LARGE SCALE GENOMIC DNA]</scope>
    <source>
        <strain evidence="3 4">CAS34</strain>
    </source>
</reference>
<evidence type="ECO:0000313" key="4">
    <source>
        <dbReference type="Proteomes" id="UP000070475"/>
    </source>
</evidence>
<dbReference type="InterPro" id="IPR031325">
    <property type="entry name" value="RHS_repeat"/>
</dbReference>
<dbReference type="SMART" id="SM00306">
    <property type="entry name" value="HintN"/>
    <property type="match status" value="1"/>
</dbReference>